<dbReference type="InterPro" id="IPR046335">
    <property type="entry name" value="LacI/GalR-like_sensor"/>
</dbReference>
<dbReference type="Pfam" id="PF00356">
    <property type="entry name" value="LacI"/>
    <property type="match status" value="1"/>
</dbReference>
<evidence type="ECO:0000313" key="6">
    <source>
        <dbReference type="EMBL" id="SHF49499.1"/>
    </source>
</evidence>
<dbReference type="GO" id="GO:0000976">
    <property type="term" value="F:transcription cis-regulatory region binding"/>
    <property type="evidence" value="ECO:0007669"/>
    <property type="project" value="TreeGrafter"/>
</dbReference>
<sequence length="335" mass="36493">MATIRDVAKRAGVSISTVSAAFNEGRVSDETKLRIAEAARAVGYAPNALAQSLKNGRSRLIALVPGDITNPFFSNWLIVVEKHALAANRAVIVSNSRGVALERTALELLAAQRVSGILINPQGISDDYRNYLASITIPMVTFDQYIEGLSLDYVGTDNVLASRILTEYLLRLGHRRIAFIGGNPGLWTTERRLEGFVSAMQRADAPIEPDFVLFANYDGGEAYTETVRLLTGVERPTAILASNNVMALGALQAISDLGFRCPQDISLTSIDDVPWMGLVKPRLTLAVQPLQELAAIAIDWLLERIESRDQASIPPRRMILPPKIVLGESCADLRA</sequence>
<accession>A0A1M5C433</accession>
<dbReference type="SMART" id="SM00354">
    <property type="entry name" value="HTH_LACI"/>
    <property type="match status" value="1"/>
</dbReference>
<keyword evidence="7" id="KW-1185">Reference proteome</keyword>
<dbReference type="GO" id="GO:0003700">
    <property type="term" value="F:DNA-binding transcription factor activity"/>
    <property type="evidence" value="ECO:0007669"/>
    <property type="project" value="TreeGrafter"/>
</dbReference>
<dbReference type="SUPFAM" id="SSF53822">
    <property type="entry name" value="Periplasmic binding protein-like I"/>
    <property type="match status" value="1"/>
</dbReference>
<dbReference type="Pfam" id="PF13377">
    <property type="entry name" value="Peripla_BP_3"/>
    <property type="match status" value="1"/>
</dbReference>
<dbReference type="STRING" id="1122133.SAMN02745157_2209"/>
<evidence type="ECO:0000259" key="5">
    <source>
        <dbReference type="PROSITE" id="PS50932"/>
    </source>
</evidence>
<dbReference type="SUPFAM" id="SSF47413">
    <property type="entry name" value="lambda repressor-like DNA-binding domains"/>
    <property type="match status" value="1"/>
</dbReference>
<proteinExistence type="predicted"/>
<evidence type="ECO:0000256" key="1">
    <source>
        <dbReference type="ARBA" id="ARBA00022491"/>
    </source>
</evidence>
<dbReference type="Proteomes" id="UP000184485">
    <property type="component" value="Unassembled WGS sequence"/>
</dbReference>
<dbReference type="PANTHER" id="PTHR30146:SF148">
    <property type="entry name" value="HTH-TYPE TRANSCRIPTIONAL REPRESSOR PURR-RELATED"/>
    <property type="match status" value="1"/>
</dbReference>
<dbReference type="InterPro" id="IPR010982">
    <property type="entry name" value="Lambda_DNA-bd_dom_sf"/>
</dbReference>
<dbReference type="Gene3D" id="3.40.50.2300">
    <property type="match status" value="2"/>
</dbReference>
<evidence type="ECO:0000256" key="2">
    <source>
        <dbReference type="ARBA" id="ARBA00023015"/>
    </source>
</evidence>
<evidence type="ECO:0000313" key="7">
    <source>
        <dbReference type="Proteomes" id="UP000184485"/>
    </source>
</evidence>
<protein>
    <submittedName>
        <fullName evidence="6">Transcriptional regulator, LacI family</fullName>
    </submittedName>
</protein>
<dbReference type="Gene3D" id="1.10.260.40">
    <property type="entry name" value="lambda repressor-like DNA-binding domains"/>
    <property type="match status" value="1"/>
</dbReference>
<dbReference type="PANTHER" id="PTHR30146">
    <property type="entry name" value="LACI-RELATED TRANSCRIPTIONAL REPRESSOR"/>
    <property type="match status" value="1"/>
</dbReference>
<evidence type="ECO:0000256" key="3">
    <source>
        <dbReference type="ARBA" id="ARBA00023125"/>
    </source>
</evidence>
<keyword evidence="1" id="KW-0678">Repressor</keyword>
<keyword evidence="2" id="KW-0805">Transcription regulation</keyword>
<dbReference type="InterPro" id="IPR000843">
    <property type="entry name" value="HTH_LacI"/>
</dbReference>
<name>A0A1M5C433_9HYPH</name>
<reference evidence="6 7" key="1">
    <citation type="submission" date="2016-11" db="EMBL/GenBank/DDBJ databases">
        <authorList>
            <person name="Jaros S."/>
            <person name="Januszkiewicz K."/>
            <person name="Wedrychowicz H."/>
        </authorList>
    </citation>
    <scope>NUCLEOTIDE SEQUENCE [LARGE SCALE GENOMIC DNA]</scope>
    <source>
        <strain evidence="6 7">DSM 19436</strain>
    </source>
</reference>
<dbReference type="CDD" id="cd06267">
    <property type="entry name" value="PBP1_LacI_sugar_binding-like"/>
    <property type="match status" value="1"/>
</dbReference>
<dbReference type="EMBL" id="FQUP01000002">
    <property type="protein sequence ID" value="SHF49499.1"/>
    <property type="molecule type" value="Genomic_DNA"/>
</dbReference>
<keyword evidence="3" id="KW-0238">DNA-binding</keyword>
<evidence type="ECO:0000256" key="4">
    <source>
        <dbReference type="ARBA" id="ARBA00023163"/>
    </source>
</evidence>
<dbReference type="OrthoDB" id="7170131at2"/>
<organism evidence="6 7">
    <name type="scientific">Kaistia soli DSM 19436</name>
    <dbReference type="NCBI Taxonomy" id="1122133"/>
    <lineage>
        <taxon>Bacteria</taxon>
        <taxon>Pseudomonadati</taxon>
        <taxon>Pseudomonadota</taxon>
        <taxon>Alphaproteobacteria</taxon>
        <taxon>Hyphomicrobiales</taxon>
        <taxon>Kaistiaceae</taxon>
        <taxon>Kaistia</taxon>
    </lineage>
</organism>
<dbReference type="InterPro" id="IPR028082">
    <property type="entry name" value="Peripla_BP_I"/>
</dbReference>
<dbReference type="RefSeq" id="WP_073052933.1">
    <property type="nucleotide sequence ID" value="NZ_FQUP01000002.1"/>
</dbReference>
<feature type="domain" description="HTH lacI-type" evidence="5">
    <location>
        <begin position="2"/>
        <end position="55"/>
    </location>
</feature>
<dbReference type="AlphaFoldDB" id="A0A1M5C433"/>
<dbReference type="CDD" id="cd01392">
    <property type="entry name" value="HTH_LacI"/>
    <property type="match status" value="1"/>
</dbReference>
<gene>
    <name evidence="6" type="ORF">SAMN02745157_2209</name>
</gene>
<keyword evidence="4" id="KW-0804">Transcription</keyword>
<dbReference type="PROSITE" id="PS50932">
    <property type="entry name" value="HTH_LACI_2"/>
    <property type="match status" value="1"/>
</dbReference>